<evidence type="ECO:0000256" key="1">
    <source>
        <dbReference type="SAM" id="Phobius"/>
    </source>
</evidence>
<dbReference type="RefSeq" id="XP_042632134.1">
    <property type="nucleotide sequence ID" value="XM_042776200.1"/>
</dbReference>
<dbReference type="AlphaFoldDB" id="A0A9Q9Z501"/>
<dbReference type="OrthoDB" id="8947657at2759"/>
<sequence length="129" mass="14965">MQCVTATGNRKIIFGSGTRLTVETKKEEPPVYYKFDESCLATDFTKYDAVKFQNVTPVRYAERSYYSSYAFNVSDCPQKDCQQGSSSQNDDFEPDEKTNYMSLGLYWLRILFLKTVVFNVLMTFKAWMS</sequence>
<name>A0A9Q9Z501_CYPCA</name>
<keyword evidence="1" id="KW-1133">Transmembrane helix</keyword>
<reference evidence="2" key="1">
    <citation type="submission" date="2025-08" db="UniProtKB">
        <authorList>
            <consortium name="RefSeq"/>
        </authorList>
    </citation>
    <scope>IDENTIFICATION</scope>
    <source>
        <tissue evidence="2">Muscle</tissue>
    </source>
</reference>
<organism evidence="2">
    <name type="scientific">Cyprinus carpio</name>
    <name type="common">Common carp</name>
    <dbReference type="NCBI Taxonomy" id="7962"/>
    <lineage>
        <taxon>Eukaryota</taxon>
        <taxon>Metazoa</taxon>
        <taxon>Chordata</taxon>
        <taxon>Craniata</taxon>
        <taxon>Vertebrata</taxon>
        <taxon>Euteleostomi</taxon>
        <taxon>Actinopterygii</taxon>
        <taxon>Neopterygii</taxon>
        <taxon>Teleostei</taxon>
        <taxon>Ostariophysi</taxon>
        <taxon>Cypriniformes</taxon>
        <taxon>Cyprinidae</taxon>
        <taxon>Cyprininae</taxon>
        <taxon>Cyprinus</taxon>
    </lineage>
</organism>
<proteinExistence type="predicted"/>
<keyword evidence="1" id="KW-0472">Membrane</keyword>
<accession>A0A9Q9Z501</accession>
<evidence type="ECO:0000313" key="2">
    <source>
        <dbReference type="RefSeq" id="XP_042632134.1"/>
    </source>
</evidence>
<feature type="transmembrane region" description="Helical" evidence="1">
    <location>
        <begin position="106"/>
        <end position="128"/>
    </location>
</feature>
<dbReference type="GeneID" id="109056711"/>
<gene>
    <name evidence="2" type="primary">LOC109056711</name>
</gene>
<dbReference type="KEGG" id="ccar:109056711"/>
<keyword evidence="1" id="KW-0812">Transmembrane</keyword>
<dbReference type="Proteomes" id="UP001155660">
    <property type="component" value="Chromosome A2"/>
</dbReference>
<protein>
    <submittedName>
        <fullName evidence="2">Uncharacterized protein LOC109056711 isoform X1</fullName>
    </submittedName>
</protein>